<organism evidence="1 2">
    <name type="scientific">Ensete ventricosum</name>
    <name type="common">Abyssinian banana</name>
    <name type="synonym">Musa ensete</name>
    <dbReference type="NCBI Taxonomy" id="4639"/>
    <lineage>
        <taxon>Eukaryota</taxon>
        <taxon>Viridiplantae</taxon>
        <taxon>Streptophyta</taxon>
        <taxon>Embryophyta</taxon>
        <taxon>Tracheophyta</taxon>
        <taxon>Spermatophyta</taxon>
        <taxon>Magnoliopsida</taxon>
        <taxon>Liliopsida</taxon>
        <taxon>Zingiberales</taxon>
        <taxon>Musaceae</taxon>
        <taxon>Ensete</taxon>
    </lineage>
</organism>
<reference evidence="1 2" key="1">
    <citation type="submission" date="2022-12" db="EMBL/GenBank/DDBJ databases">
        <title>Chromosome-scale assembly of the Ensete ventricosum genome.</title>
        <authorList>
            <person name="Dussert Y."/>
            <person name="Stocks J."/>
            <person name="Wendawek A."/>
            <person name="Woldeyes F."/>
            <person name="Nichols R.A."/>
            <person name="Borrell J.S."/>
        </authorList>
    </citation>
    <scope>NUCLEOTIDE SEQUENCE [LARGE SCALE GENOMIC DNA]</scope>
    <source>
        <strain evidence="2">cv. Maze</strain>
        <tissue evidence="1">Seeds</tissue>
    </source>
</reference>
<sequence>MMTTKCGIPFSFMACSIRFGQAGVDDMFYETGVGETAERTSSNTSGCLILGLWIGDEAFHVSSNCWKTLNILESNIRMPTNINLQIVVSQKVLIWGSLEDVLLDAIGLEDVKSK</sequence>
<comment type="caution">
    <text evidence="1">The sequence shown here is derived from an EMBL/GenBank/DDBJ whole genome shotgun (WGS) entry which is preliminary data.</text>
</comment>
<evidence type="ECO:0000313" key="2">
    <source>
        <dbReference type="Proteomes" id="UP001222027"/>
    </source>
</evidence>
<protein>
    <submittedName>
        <fullName evidence="1">Uncharacterized protein</fullName>
    </submittedName>
</protein>
<evidence type="ECO:0000313" key="1">
    <source>
        <dbReference type="EMBL" id="KAJ8480086.1"/>
    </source>
</evidence>
<accession>A0AAV8QN57</accession>
<dbReference type="Proteomes" id="UP001222027">
    <property type="component" value="Unassembled WGS sequence"/>
</dbReference>
<gene>
    <name evidence="1" type="ORF">OPV22_023813</name>
</gene>
<name>A0AAV8QN57_ENSVE</name>
<keyword evidence="2" id="KW-1185">Reference proteome</keyword>
<dbReference type="EMBL" id="JAQQAF010000006">
    <property type="protein sequence ID" value="KAJ8480086.1"/>
    <property type="molecule type" value="Genomic_DNA"/>
</dbReference>
<dbReference type="AlphaFoldDB" id="A0AAV8QN57"/>
<proteinExistence type="predicted"/>